<dbReference type="Proteomes" id="UP000199520">
    <property type="component" value="Unassembled WGS sequence"/>
</dbReference>
<gene>
    <name evidence="1" type="ORF">SAMN04490355_10904</name>
</gene>
<keyword evidence="2" id="KW-1185">Reference proteome</keyword>
<sequence>MSDLYVMKSPEDLVGKTVVYVEMNRLSSPAMIITTDGGFLMWITNVCDEDYCNEWGNETEIEYLRASQVEQEMFNRDQLIKRLIKKGIFVQKDFDQFLIKQVEERNESARRYKEQQEERDRREFERLKNKYEGVNP</sequence>
<evidence type="ECO:0000313" key="1">
    <source>
        <dbReference type="EMBL" id="SFM36896.1"/>
    </source>
</evidence>
<reference evidence="2" key="1">
    <citation type="submission" date="2016-10" db="EMBL/GenBank/DDBJ databases">
        <authorList>
            <person name="Varghese N."/>
            <person name="Submissions S."/>
        </authorList>
    </citation>
    <scope>NUCLEOTIDE SEQUENCE [LARGE SCALE GENOMIC DNA]</scope>
    <source>
        <strain evidence="2">DSM 13327</strain>
    </source>
</reference>
<dbReference type="EMBL" id="FOTS01000090">
    <property type="protein sequence ID" value="SFM36896.1"/>
    <property type="molecule type" value="Genomic_DNA"/>
</dbReference>
<proteinExistence type="predicted"/>
<dbReference type="STRING" id="1123291.SAMN04490355_10904"/>
<evidence type="ECO:0000313" key="2">
    <source>
        <dbReference type="Proteomes" id="UP000199520"/>
    </source>
</evidence>
<protein>
    <submittedName>
        <fullName evidence="1">Uncharacterized protein</fullName>
    </submittedName>
</protein>
<dbReference type="AlphaFoldDB" id="A0A1I4QAR7"/>
<name>A0A1I4QAR7_9FIRM</name>
<accession>A0A1I4QAR7</accession>
<organism evidence="1 2">
    <name type="scientific">Pelosinus propionicus DSM 13327</name>
    <dbReference type="NCBI Taxonomy" id="1123291"/>
    <lineage>
        <taxon>Bacteria</taxon>
        <taxon>Bacillati</taxon>
        <taxon>Bacillota</taxon>
        <taxon>Negativicutes</taxon>
        <taxon>Selenomonadales</taxon>
        <taxon>Sporomusaceae</taxon>
        <taxon>Pelosinus</taxon>
    </lineage>
</organism>
<dbReference type="RefSeq" id="WP_090944495.1">
    <property type="nucleotide sequence ID" value="NZ_FOTS01000090.1"/>
</dbReference>